<dbReference type="OrthoDB" id="9814782at2"/>
<organism evidence="1 2">
    <name type="scientific">Roseobacter litoralis (strain ATCC 49566 / DSM 6996 / JCM 21268 / NBRC 15278 / OCh 149)</name>
    <dbReference type="NCBI Taxonomy" id="391595"/>
    <lineage>
        <taxon>Bacteria</taxon>
        <taxon>Pseudomonadati</taxon>
        <taxon>Pseudomonadota</taxon>
        <taxon>Alphaproteobacteria</taxon>
        <taxon>Rhodobacterales</taxon>
        <taxon>Roseobacteraceae</taxon>
        <taxon>Roseobacter</taxon>
    </lineage>
</organism>
<dbReference type="Gene3D" id="3.30.70.1520">
    <property type="entry name" value="Heterotetrameric sarcosine oxidase"/>
    <property type="match status" value="1"/>
</dbReference>
<gene>
    <name evidence="1" type="primary">soxG4</name>
    <name evidence="1" type="ordered locus">RLO149_c030100</name>
</gene>
<dbReference type="HOGENOM" id="CLU_114076_0_0_5"/>
<dbReference type="EMBL" id="CP002623">
    <property type="protein sequence ID" value="AEI94966.1"/>
    <property type="molecule type" value="Genomic_DNA"/>
</dbReference>
<dbReference type="Gene3D" id="3.30.1360.120">
    <property type="entry name" value="Probable tRNA modification gtpase trme, domain 1"/>
    <property type="match status" value="1"/>
</dbReference>
<dbReference type="RefSeq" id="WP_013962877.1">
    <property type="nucleotide sequence ID" value="NC_015730.1"/>
</dbReference>
<dbReference type="AlphaFoldDB" id="F7ZI16"/>
<dbReference type="InterPro" id="IPR007375">
    <property type="entry name" value="SoxG"/>
</dbReference>
<evidence type="ECO:0000313" key="2">
    <source>
        <dbReference type="Proteomes" id="UP000001353"/>
    </source>
</evidence>
<dbReference type="KEGG" id="rli:RLO149_c030100"/>
<dbReference type="Pfam" id="PF04268">
    <property type="entry name" value="SoxG"/>
    <property type="match status" value="1"/>
</dbReference>
<dbReference type="GO" id="GO:0008115">
    <property type="term" value="F:sarcosine oxidase activity"/>
    <property type="evidence" value="ECO:0007669"/>
    <property type="project" value="UniProtKB-EC"/>
</dbReference>
<dbReference type="STRING" id="391595.RLO149_c030100"/>
<protein>
    <submittedName>
        <fullName evidence="1">Sarcosine oxidase subunit gamma</fullName>
        <ecNumber evidence="1">1.5.3.1</ecNumber>
    </submittedName>
</protein>
<dbReference type="InterPro" id="IPR027266">
    <property type="entry name" value="TrmE/GcvT-like"/>
</dbReference>
<dbReference type="eggNOG" id="COG4583">
    <property type="taxonomic scope" value="Bacteria"/>
</dbReference>
<sequence>MNAPVSSFDAVSIAVLPPVARFNLRVAPADQAMASKTFGLELPGKIGQGAQNGDRAAYCIGPDEWLLHAAEADQSAIVAGFDAARAKTPLSLTVISDREIAIEITGPAAIELLSIACPLDLARMAVGGAKRTVFDYAQVVLIRDADDAFRLEVWRSYFPHVHGLLEVGFKELSVGL</sequence>
<dbReference type="SUPFAM" id="SSF103025">
    <property type="entry name" value="Folate-binding domain"/>
    <property type="match status" value="1"/>
</dbReference>
<dbReference type="Proteomes" id="UP000001353">
    <property type="component" value="Chromosome"/>
</dbReference>
<keyword evidence="1" id="KW-0560">Oxidoreductase</keyword>
<evidence type="ECO:0000313" key="1">
    <source>
        <dbReference type="EMBL" id="AEI94966.1"/>
    </source>
</evidence>
<accession>F7ZI16</accession>
<proteinExistence type="predicted"/>
<keyword evidence="2" id="KW-1185">Reference proteome</keyword>
<name>F7ZI16_ROSLO</name>
<dbReference type="EC" id="1.5.3.1" evidence="1"/>
<reference evidence="1 2" key="1">
    <citation type="journal article" date="2011" name="BMC Genomics">
        <title>Comparative genome analysis and genome-guided physiological analysis of Roseobacter litoralis.</title>
        <authorList>
            <person name="Kalhoefer D."/>
            <person name="Thole S."/>
            <person name="Voget S."/>
            <person name="Lehmann R."/>
            <person name="Liesegang H."/>
            <person name="Wollher A."/>
            <person name="Daniel R."/>
            <person name="Simon M."/>
            <person name="Brinkhoff T."/>
        </authorList>
    </citation>
    <scope>NUCLEOTIDE SEQUENCE [LARGE SCALE GENOMIC DNA]</scope>
    <source>
        <strain evidence="2">ATCC 49566 / DSM 6996 / JCM 21268 / NBRC 15278 / OCh 149</strain>
    </source>
</reference>